<sequence length="339" mass="38598">MAASTFPPLCNLSQNPEDQASLGRIKAAWDGYSSGWDQETKMTILSRLHEVRATGRNRGRPCEHKLHKADFNFGIWVMIRCMYPTLKLQFHKARLVEKYLWINVDSFAGPSHGRPAHDMGVFTQSRHSDGLNRQQDLSFSSLRPIQSLFPSRQNVAQPATAHPPHANPFPEENPRPPARCVPQSDSFSNFLKRKAEEDVLNTPSKKPGVSTTGATSPVGFDSRSSFLDDELDRQVPNAQPEVAPEDHQRPYDTPKECCKLYHERRNAGFREVLEQTLQRMQGDLKTLVQRYNEDMKRAVNPLGARQQQRRSGDGDLDRDAFLERLDARVTRLEEVLRSL</sequence>
<dbReference type="EMBL" id="CP090041">
    <property type="protein sequence ID" value="UPL04378.1"/>
    <property type="molecule type" value="Genomic_DNA"/>
</dbReference>
<gene>
    <name evidence="1" type="ORF">LCI18_015312</name>
</gene>
<proteinExistence type="predicted"/>
<name>A0ACD3ZT50_FUSSC</name>
<evidence type="ECO:0000313" key="1">
    <source>
        <dbReference type="EMBL" id="UPL04378.1"/>
    </source>
</evidence>
<keyword evidence="2" id="KW-1185">Reference proteome</keyword>
<evidence type="ECO:0000313" key="2">
    <source>
        <dbReference type="Proteomes" id="UP000830768"/>
    </source>
</evidence>
<dbReference type="Proteomes" id="UP000830768">
    <property type="component" value="Chromosome 13"/>
</dbReference>
<accession>A0ACD3ZT50</accession>
<protein>
    <submittedName>
        <fullName evidence="1">Uncharacterized protein</fullName>
    </submittedName>
</protein>
<organism evidence="1 2">
    <name type="scientific">Fusarium solani subsp. cucurbitae</name>
    <name type="common">Neocosmosporum cucurbitae</name>
    <dbReference type="NCBI Taxonomy" id="2747967"/>
    <lineage>
        <taxon>Eukaryota</taxon>
        <taxon>Fungi</taxon>
        <taxon>Dikarya</taxon>
        <taxon>Ascomycota</taxon>
        <taxon>Pezizomycotina</taxon>
        <taxon>Sordariomycetes</taxon>
        <taxon>Hypocreomycetidae</taxon>
        <taxon>Hypocreales</taxon>
        <taxon>Nectriaceae</taxon>
        <taxon>Fusarium</taxon>
        <taxon>Fusarium solani species complex</taxon>
    </lineage>
</organism>
<reference evidence="1" key="1">
    <citation type="submission" date="2021-11" db="EMBL/GenBank/DDBJ databases">
        <title>Fusarium solani-melongenae Genome sequencing and assembly.</title>
        <authorList>
            <person name="Xie S."/>
            <person name="Huang L."/>
            <person name="Zhang X."/>
        </authorList>
    </citation>
    <scope>NUCLEOTIDE SEQUENCE</scope>
    <source>
        <strain evidence="1">CRI 24-3</strain>
    </source>
</reference>